<dbReference type="PROSITE" id="PS00463">
    <property type="entry name" value="ZN2_CY6_FUNGAL_1"/>
    <property type="match status" value="1"/>
</dbReference>
<reference evidence="4 5" key="1">
    <citation type="journal article" date="2012" name="PLoS Pathog.">
        <title>Diverse lifestyles and strategies of plant pathogenesis encoded in the genomes of eighteen Dothideomycetes fungi.</title>
        <authorList>
            <person name="Ohm R.A."/>
            <person name="Feau N."/>
            <person name="Henrissat B."/>
            <person name="Schoch C.L."/>
            <person name="Horwitz B.A."/>
            <person name="Barry K.W."/>
            <person name="Condon B.J."/>
            <person name="Copeland A.C."/>
            <person name="Dhillon B."/>
            <person name="Glaser F."/>
            <person name="Hesse C.N."/>
            <person name="Kosti I."/>
            <person name="LaButti K."/>
            <person name="Lindquist E.A."/>
            <person name="Lucas S."/>
            <person name="Salamov A.A."/>
            <person name="Bradshaw R.E."/>
            <person name="Ciuffetti L."/>
            <person name="Hamelin R.C."/>
            <person name="Kema G.H.J."/>
            <person name="Lawrence C."/>
            <person name="Scott J.A."/>
            <person name="Spatafora J.W."/>
            <person name="Turgeon B.G."/>
            <person name="de Wit P.J.G.M."/>
            <person name="Zhong S."/>
            <person name="Goodwin S.B."/>
            <person name="Grigoriev I.V."/>
        </authorList>
    </citation>
    <scope>NUCLEOTIDE SEQUENCE [LARGE SCALE GENOMIC DNA]</scope>
    <source>
        <strain evidence="4 5">SO2202</strain>
    </source>
</reference>
<dbReference type="eggNOG" id="ENOG502SM98">
    <property type="taxonomic scope" value="Eukaryota"/>
</dbReference>
<evidence type="ECO:0000256" key="1">
    <source>
        <dbReference type="ARBA" id="ARBA00004123"/>
    </source>
</evidence>
<proteinExistence type="predicted"/>
<protein>
    <recommendedName>
        <fullName evidence="3">Zn(2)-C6 fungal-type domain-containing protein</fullName>
    </recommendedName>
</protein>
<dbReference type="InterPro" id="IPR001138">
    <property type="entry name" value="Zn2Cys6_DnaBD"/>
</dbReference>
<dbReference type="HOGENOM" id="CLU_013296_0_0_1"/>
<dbReference type="GeneID" id="27905406"/>
<organism evidence="4 5">
    <name type="scientific">Sphaerulina musiva (strain SO2202)</name>
    <name type="common">Poplar stem canker fungus</name>
    <name type="synonym">Septoria musiva</name>
    <dbReference type="NCBI Taxonomy" id="692275"/>
    <lineage>
        <taxon>Eukaryota</taxon>
        <taxon>Fungi</taxon>
        <taxon>Dikarya</taxon>
        <taxon>Ascomycota</taxon>
        <taxon>Pezizomycotina</taxon>
        <taxon>Dothideomycetes</taxon>
        <taxon>Dothideomycetidae</taxon>
        <taxon>Mycosphaerellales</taxon>
        <taxon>Mycosphaerellaceae</taxon>
        <taxon>Sphaerulina</taxon>
    </lineage>
</organism>
<dbReference type="GO" id="GO:0005634">
    <property type="term" value="C:nucleus"/>
    <property type="evidence" value="ECO:0007669"/>
    <property type="project" value="UniProtKB-SubCell"/>
</dbReference>
<keyword evidence="2" id="KW-0539">Nucleus</keyword>
<evidence type="ECO:0000313" key="5">
    <source>
        <dbReference type="Proteomes" id="UP000016931"/>
    </source>
</evidence>
<evidence type="ECO:0000256" key="2">
    <source>
        <dbReference type="ARBA" id="ARBA00023242"/>
    </source>
</evidence>
<dbReference type="EMBL" id="KB456271">
    <property type="protein sequence ID" value="EMF08471.1"/>
    <property type="molecule type" value="Genomic_DNA"/>
</dbReference>
<dbReference type="RefSeq" id="XP_016756592.1">
    <property type="nucleotide sequence ID" value="XM_016908269.1"/>
</dbReference>
<dbReference type="CDD" id="cd12148">
    <property type="entry name" value="fungal_TF_MHR"/>
    <property type="match status" value="1"/>
</dbReference>
<keyword evidence="5" id="KW-1185">Reference proteome</keyword>
<dbReference type="PANTHER" id="PTHR31001:SF40">
    <property type="entry name" value="ZN(II)2CYS6 TRANSCRIPTION FACTOR (EUROFUNG)"/>
    <property type="match status" value="1"/>
</dbReference>
<dbReference type="Proteomes" id="UP000016931">
    <property type="component" value="Unassembled WGS sequence"/>
</dbReference>
<dbReference type="SMART" id="SM00066">
    <property type="entry name" value="GAL4"/>
    <property type="match status" value="1"/>
</dbReference>
<dbReference type="STRING" id="692275.M3CXT0"/>
<dbReference type="OMA" id="PRMSKRF"/>
<dbReference type="InterPro" id="IPR050613">
    <property type="entry name" value="Sec_Metabolite_Reg"/>
</dbReference>
<evidence type="ECO:0000313" key="4">
    <source>
        <dbReference type="EMBL" id="EMF08471.1"/>
    </source>
</evidence>
<feature type="domain" description="Zn(2)-C6 fungal-type" evidence="3">
    <location>
        <begin position="7"/>
        <end position="39"/>
    </location>
</feature>
<dbReference type="Pfam" id="PF00172">
    <property type="entry name" value="Zn_clus"/>
    <property type="match status" value="1"/>
</dbReference>
<accession>M3CXT0</accession>
<evidence type="ECO:0000259" key="3">
    <source>
        <dbReference type="PROSITE" id="PS50048"/>
    </source>
</evidence>
<sequence length="666" mass="73161">MPKRLAACEPCREAKVSCDHARPTCRRCIDSNEFELCVYRDRPFKRRRTTSVRQTPDAVDASDSRPSLLLHNAKSLNDHLQEHLVTTSSNSLHNSPAASTSALHVYPNPGYQGLSSHTTIFETVKASGGSDDFASSKCVLHEAIGDLEEAEVVQHTKFLDDLRRLDLNACAKLITNWVLSGVNLAIAGPLVIPCTEAVCVLFQSQSGAELASSLLRNSRERLTTDGAMSIATFCITYCQNDPGWATLGLFLVALCRAVQDTACFSALYTTRSSQRQLQKTFLRCADQCLEICLSLDCLNDLQLVLQYENFIAHSMIDGDQSFHSWRRLGDVVSSLYALGHHERVDLASLSSGDLSSLRSQTCARAFSADKNISIFLGRPYRMHSTHSTLKMSRSDIDSLFSACYSLASTNPFDYTIETTWTVACALLKERVLDLVRVEDPVCRKEQSNGILLDCEALLAALPHRYRLTDHLRSFEGNAVERDFVASAALNLLHVRFLLHSVFMTKTSEPSEELLGVSGNMLKLAAEVAVLQSSLDNSGTGFIWKIAFYGLPAAGIICLALVNRSPLLHGSFHTSQAIQDLGVLVAHFDAGVLIRPDEPNYALLQGATVTIKSVLNRVSLGVSHSDVPGDVLVGMPDASIPFGNETLDFELDFWTNLAEHPALYQDV</sequence>
<dbReference type="Gene3D" id="4.10.240.10">
    <property type="entry name" value="Zn(2)-C6 fungal-type DNA-binding domain"/>
    <property type="match status" value="1"/>
</dbReference>
<dbReference type="GO" id="GO:0000981">
    <property type="term" value="F:DNA-binding transcription factor activity, RNA polymerase II-specific"/>
    <property type="evidence" value="ECO:0007669"/>
    <property type="project" value="InterPro"/>
</dbReference>
<dbReference type="InterPro" id="IPR036864">
    <property type="entry name" value="Zn2-C6_fun-type_DNA-bd_sf"/>
</dbReference>
<dbReference type="AlphaFoldDB" id="M3CXT0"/>
<gene>
    <name evidence="4" type="ORF">SEPMUDRAFT_166898</name>
</gene>
<dbReference type="OrthoDB" id="4898680at2759"/>
<comment type="subcellular location">
    <subcellularLocation>
        <location evidence="1">Nucleus</location>
    </subcellularLocation>
</comment>
<dbReference type="PROSITE" id="PS50048">
    <property type="entry name" value="ZN2_CY6_FUNGAL_2"/>
    <property type="match status" value="1"/>
</dbReference>
<dbReference type="PANTHER" id="PTHR31001">
    <property type="entry name" value="UNCHARACTERIZED TRANSCRIPTIONAL REGULATORY PROTEIN"/>
    <property type="match status" value="1"/>
</dbReference>
<name>M3CXT0_SPHMS</name>
<dbReference type="GO" id="GO:0008270">
    <property type="term" value="F:zinc ion binding"/>
    <property type="evidence" value="ECO:0007669"/>
    <property type="project" value="InterPro"/>
</dbReference>
<dbReference type="SUPFAM" id="SSF57701">
    <property type="entry name" value="Zn2/Cys6 DNA-binding domain"/>
    <property type="match status" value="1"/>
</dbReference>
<dbReference type="CDD" id="cd00067">
    <property type="entry name" value="GAL4"/>
    <property type="match status" value="1"/>
</dbReference>